<evidence type="ECO:0000313" key="2">
    <source>
        <dbReference type="EMBL" id="KAF2855341.1"/>
    </source>
</evidence>
<sequence>MTFELANEWLSTCLNGSGPHALCKGRPQCRSKMPKRLLSIDGSSDNSFKLQLICTRDFDGGPDDQRLPYLTLSHRWGSSHILSLNSDTQMSFNSSLNFGDLPLVLQHAIEITFRLGYEYLWIDAMCIQQDSESDWQEESIIMSDIYSGSVCTIAALDAQGNSGGCFTTRNPLASTPCLFPRSTDQLYDPLSVVVQERAVASRTLFYGQGKIFWECLAIQKNDMPSFEASFHSQRNVKNWAADLQMPFSESLTQNMRDAYIVYSHGIPPELSRLELNCQQPTGLPHSEELIGFRETWKRLLQKYSTCQLTLPRDKLIAINGIIHKISTATGMHSIAGLWAELLPADLLWFTLGPKIGLVTYRAPSWSWAAVHSRIDHLLPIISVDLKWHLDTSAIRIHERSNGQVEHAKLHVSAPLKSGFTALPATPSKLLHSYVDALPIDETKQMYAMLVCHEGNQQADAQPLQITRLFDIGLILVQVDEAAQIYKRVGCFMDYSRDQLDAVFPDHVSLHKRNLNLV</sequence>
<reference evidence="2" key="1">
    <citation type="submission" date="2020-01" db="EMBL/GenBank/DDBJ databases">
        <authorList>
            <consortium name="DOE Joint Genome Institute"/>
            <person name="Haridas S."/>
            <person name="Albert R."/>
            <person name="Binder M."/>
            <person name="Bloem J."/>
            <person name="Labutti K."/>
            <person name="Salamov A."/>
            <person name="Andreopoulos B."/>
            <person name="Baker S.E."/>
            <person name="Barry K."/>
            <person name="Bills G."/>
            <person name="Bluhm B.H."/>
            <person name="Cannon C."/>
            <person name="Castanera R."/>
            <person name="Culley D.E."/>
            <person name="Daum C."/>
            <person name="Ezra D."/>
            <person name="Gonzalez J.B."/>
            <person name="Henrissat B."/>
            <person name="Kuo A."/>
            <person name="Liang C."/>
            <person name="Lipzen A."/>
            <person name="Lutzoni F."/>
            <person name="Magnuson J."/>
            <person name="Mondo S."/>
            <person name="Nolan M."/>
            <person name="Ohm R."/>
            <person name="Pangilinan J."/>
            <person name="Park H.-J."/>
            <person name="Ramirez L."/>
            <person name="Alfaro M."/>
            <person name="Sun H."/>
            <person name="Tritt A."/>
            <person name="Yoshinaga Y."/>
            <person name="Zwiers L.-H."/>
            <person name="Turgeon B.G."/>
            <person name="Goodwin S.B."/>
            <person name="Spatafora J.W."/>
            <person name="Crous P.W."/>
            <person name="Grigoriev I.V."/>
        </authorList>
    </citation>
    <scope>NUCLEOTIDE SEQUENCE</scope>
    <source>
        <strain evidence="2">IPT5</strain>
    </source>
</reference>
<name>A0A6A7BIN6_9PLEO</name>
<keyword evidence="3" id="KW-1185">Reference proteome</keyword>
<proteinExistence type="predicted"/>
<dbReference type="InterPro" id="IPR010730">
    <property type="entry name" value="HET"/>
</dbReference>
<dbReference type="Proteomes" id="UP000799423">
    <property type="component" value="Unassembled WGS sequence"/>
</dbReference>
<dbReference type="PANTHER" id="PTHR33112">
    <property type="entry name" value="DOMAIN PROTEIN, PUTATIVE-RELATED"/>
    <property type="match status" value="1"/>
</dbReference>
<dbReference type="PANTHER" id="PTHR33112:SF16">
    <property type="entry name" value="HETEROKARYON INCOMPATIBILITY DOMAIN-CONTAINING PROTEIN"/>
    <property type="match status" value="1"/>
</dbReference>
<evidence type="ECO:0000313" key="3">
    <source>
        <dbReference type="Proteomes" id="UP000799423"/>
    </source>
</evidence>
<evidence type="ECO:0000259" key="1">
    <source>
        <dbReference type="Pfam" id="PF06985"/>
    </source>
</evidence>
<dbReference type="Pfam" id="PF06985">
    <property type="entry name" value="HET"/>
    <property type="match status" value="1"/>
</dbReference>
<dbReference type="AlphaFoldDB" id="A0A6A7BIN6"/>
<protein>
    <submittedName>
        <fullName evidence="2">HET-domain-containing protein</fullName>
    </submittedName>
</protein>
<organism evidence="2 3">
    <name type="scientific">Plenodomus tracheiphilus IPT5</name>
    <dbReference type="NCBI Taxonomy" id="1408161"/>
    <lineage>
        <taxon>Eukaryota</taxon>
        <taxon>Fungi</taxon>
        <taxon>Dikarya</taxon>
        <taxon>Ascomycota</taxon>
        <taxon>Pezizomycotina</taxon>
        <taxon>Dothideomycetes</taxon>
        <taxon>Pleosporomycetidae</taxon>
        <taxon>Pleosporales</taxon>
        <taxon>Pleosporineae</taxon>
        <taxon>Leptosphaeriaceae</taxon>
        <taxon>Plenodomus</taxon>
    </lineage>
</organism>
<dbReference type="OrthoDB" id="2958217at2759"/>
<gene>
    <name evidence="2" type="ORF">T440DRAFT_475597</name>
</gene>
<accession>A0A6A7BIN6</accession>
<dbReference type="EMBL" id="MU006291">
    <property type="protein sequence ID" value="KAF2855341.1"/>
    <property type="molecule type" value="Genomic_DNA"/>
</dbReference>
<feature type="domain" description="Heterokaryon incompatibility" evidence="1">
    <location>
        <begin position="69"/>
        <end position="175"/>
    </location>
</feature>